<evidence type="ECO:0000256" key="7">
    <source>
        <dbReference type="ARBA" id="ARBA00023136"/>
    </source>
</evidence>
<feature type="transmembrane region" description="Helical" evidence="8">
    <location>
        <begin position="24"/>
        <end position="46"/>
    </location>
</feature>
<keyword evidence="3 8" id="KW-0812">Transmembrane</keyword>
<dbReference type="OrthoDB" id="68044at2759"/>
<evidence type="ECO:0000313" key="9">
    <source>
        <dbReference type="EMBL" id="TDH68017.1"/>
    </source>
</evidence>
<gene>
    <name evidence="9" type="ORF">CCR75_003799</name>
</gene>
<proteinExistence type="inferred from homology"/>
<evidence type="ECO:0000256" key="1">
    <source>
        <dbReference type="ARBA" id="ARBA00004643"/>
    </source>
</evidence>
<evidence type="ECO:0000256" key="4">
    <source>
        <dbReference type="ARBA" id="ARBA00022824"/>
    </source>
</evidence>
<keyword evidence="5" id="KW-0735">Signal-anchor</keyword>
<dbReference type="EMBL" id="SHOA02000013">
    <property type="protein sequence ID" value="TDH68017.1"/>
    <property type="molecule type" value="Genomic_DNA"/>
</dbReference>
<dbReference type="InterPro" id="IPR036330">
    <property type="entry name" value="Ost4p_sf"/>
</dbReference>
<sequence>MNACKTTVDMNLVLNHLIDEMDTALMSFVNCLGAIIMVSVVCFHYLTAKPTDADLNLLQRIWQQKSFEALTISKRFLPSQERLYYHVASIIHKRHEYFFAN</sequence>
<keyword evidence="10" id="KW-1185">Reference proteome</keyword>
<evidence type="ECO:0000256" key="8">
    <source>
        <dbReference type="SAM" id="Phobius"/>
    </source>
</evidence>
<evidence type="ECO:0000256" key="5">
    <source>
        <dbReference type="ARBA" id="ARBA00022968"/>
    </source>
</evidence>
<evidence type="ECO:0000256" key="6">
    <source>
        <dbReference type="ARBA" id="ARBA00022989"/>
    </source>
</evidence>
<evidence type="ECO:0000256" key="2">
    <source>
        <dbReference type="ARBA" id="ARBA00007685"/>
    </source>
</evidence>
<keyword evidence="7 8" id="KW-0472">Membrane</keyword>
<dbReference type="Pfam" id="PF10215">
    <property type="entry name" value="Ost4"/>
    <property type="match status" value="1"/>
</dbReference>
<dbReference type="GeneID" id="94347563"/>
<comment type="subcellular location">
    <subcellularLocation>
        <location evidence="1">Endoplasmic reticulum membrane</location>
        <topology evidence="1">Single-pass type III membrane protein</topology>
    </subcellularLocation>
</comment>
<protein>
    <submittedName>
        <fullName evidence="9">Uncharacterized protein</fullName>
    </submittedName>
</protein>
<keyword evidence="4" id="KW-0256">Endoplasmic reticulum</keyword>
<organism evidence="9 10">
    <name type="scientific">Bremia lactucae</name>
    <name type="common">Lettuce downy mildew</name>
    <dbReference type="NCBI Taxonomy" id="4779"/>
    <lineage>
        <taxon>Eukaryota</taxon>
        <taxon>Sar</taxon>
        <taxon>Stramenopiles</taxon>
        <taxon>Oomycota</taxon>
        <taxon>Peronosporomycetes</taxon>
        <taxon>Peronosporales</taxon>
        <taxon>Peronosporaceae</taxon>
        <taxon>Bremia</taxon>
    </lineage>
</organism>
<dbReference type="GO" id="GO:0005789">
    <property type="term" value="C:endoplasmic reticulum membrane"/>
    <property type="evidence" value="ECO:0007669"/>
    <property type="project" value="UniProtKB-SubCell"/>
</dbReference>
<comment type="caution">
    <text evidence="9">The sequence shown here is derived from an EMBL/GenBank/DDBJ whole genome shotgun (WGS) entry which is preliminary data.</text>
</comment>
<evidence type="ECO:0000256" key="3">
    <source>
        <dbReference type="ARBA" id="ARBA00022692"/>
    </source>
</evidence>
<evidence type="ECO:0000313" key="10">
    <source>
        <dbReference type="Proteomes" id="UP000294530"/>
    </source>
</evidence>
<dbReference type="SUPFAM" id="SSF103464">
    <property type="entry name" value="Oligosaccharyltransferase subunit ost4p"/>
    <property type="match status" value="1"/>
</dbReference>
<dbReference type="RefSeq" id="XP_067817516.1">
    <property type="nucleotide sequence ID" value="XM_067961892.1"/>
</dbReference>
<dbReference type="Proteomes" id="UP000294530">
    <property type="component" value="Unassembled WGS sequence"/>
</dbReference>
<comment type="similarity">
    <text evidence="2">Belongs to the OST4 family.</text>
</comment>
<dbReference type="AlphaFoldDB" id="A0A976FJN4"/>
<reference evidence="9 10" key="1">
    <citation type="journal article" date="2021" name="Genome Biol.">
        <title>AFLAP: assembly-free linkage analysis pipeline using k-mers from genome sequencing data.</title>
        <authorList>
            <person name="Fletcher K."/>
            <person name="Zhang L."/>
            <person name="Gil J."/>
            <person name="Han R."/>
            <person name="Cavanaugh K."/>
            <person name="Michelmore R."/>
        </authorList>
    </citation>
    <scope>NUCLEOTIDE SEQUENCE [LARGE SCALE GENOMIC DNA]</scope>
    <source>
        <strain evidence="9 10">SF5</strain>
    </source>
</reference>
<dbReference type="KEGG" id="blac:94347563"/>
<keyword evidence="6 8" id="KW-1133">Transmembrane helix</keyword>
<accession>A0A976FJN4</accession>
<name>A0A976FJN4_BRELC</name>
<dbReference type="InterPro" id="IPR018943">
    <property type="entry name" value="Oligosaccaryltransferase"/>
</dbReference>